<keyword evidence="1" id="KW-1015">Disulfide bond</keyword>
<feature type="compositionally biased region" description="Polar residues" evidence="4">
    <location>
        <begin position="74"/>
        <end position="92"/>
    </location>
</feature>
<keyword evidence="7" id="KW-1185">Reference proteome</keyword>
<dbReference type="FunFam" id="2.60.40.10:FF:002016">
    <property type="entry name" value="Immunoglobulin heavy constant alpha 2"/>
    <property type="match status" value="1"/>
</dbReference>
<dbReference type="Ensembl" id="ENSNVIT00000007207.1">
    <property type="protein sequence ID" value="ENSNVIP00000006131.1"/>
    <property type="gene ID" value="ENSNVIG00000004803.1"/>
</dbReference>
<dbReference type="PANTHER" id="PTHR23411">
    <property type="entry name" value="TAPASIN"/>
    <property type="match status" value="1"/>
</dbReference>
<keyword evidence="3" id="KW-0393">Immunoglobulin domain</keyword>
<evidence type="ECO:0000313" key="7">
    <source>
        <dbReference type="Proteomes" id="UP000694425"/>
    </source>
</evidence>
<feature type="compositionally biased region" description="Polar residues" evidence="4">
    <location>
        <begin position="12"/>
        <end position="23"/>
    </location>
</feature>
<feature type="region of interest" description="Disordered" evidence="4">
    <location>
        <begin position="1"/>
        <end position="92"/>
    </location>
</feature>
<evidence type="ECO:0000256" key="1">
    <source>
        <dbReference type="ARBA" id="ARBA00023157"/>
    </source>
</evidence>
<keyword evidence="2" id="KW-0325">Glycoprotein</keyword>
<evidence type="ECO:0000313" key="6">
    <source>
        <dbReference type="Ensembl" id="ENSNVIP00000006131.1"/>
    </source>
</evidence>
<dbReference type="AlphaFoldDB" id="A0A8C7AL86"/>
<reference evidence="6" key="2">
    <citation type="submission" date="2025-09" db="UniProtKB">
        <authorList>
            <consortium name="Ensembl"/>
        </authorList>
    </citation>
    <scope>IDENTIFICATION</scope>
</reference>
<dbReference type="InterPro" id="IPR003006">
    <property type="entry name" value="Ig/MHC_CS"/>
</dbReference>
<dbReference type="InterPro" id="IPR036179">
    <property type="entry name" value="Ig-like_dom_sf"/>
</dbReference>
<dbReference type="SMART" id="SM00407">
    <property type="entry name" value="IGc1"/>
    <property type="match status" value="3"/>
</dbReference>
<dbReference type="GeneTree" id="ENSGT00940000161516"/>
<dbReference type="InterPro" id="IPR007110">
    <property type="entry name" value="Ig-like_dom"/>
</dbReference>
<protein>
    <recommendedName>
        <fullName evidence="5">Ig-like domain-containing protein</fullName>
    </recommendedName>
</protein>
<dbReference type="Proteomes" id="UP000694425">
    <property type="component" value="Unplaced"/>
</dbReference>
<evidence type="ECO:0000256" key="4">
    <source>
        <dbReference type="SAM" id="MobiDB-lite"/>
    </source>
</evidence>
<dbReference type="Gene3D" id="2.60.40.10">
    <property type="entry name" value="Immunoglobulins"/>
    <property type="match status" value="3"/>
</dbReference>
<dbReference type="InterPro" id="IPR013783">
    <property type="entry name" value="Ig-like_fold"/>
</dbReference>
<dbReference type="PROSITE" id="PS50835">
    <property type="entry name" value="IG_LIKE"/>
    <property type="match status" value="3"/>
</dbReference>
<organism evidence="6 7">
    <name type="scientific">Neovison vison</name>
    <name type="common">American mink</name>
    <name type="synonym">Mustela vison</name>
    <dbReference type="NCBI Taxonomy" id="452646"/>
    <lineage>
        <taxon>Eukaryota</taxon>
        <taxon>Metazoa</taxon>
        <taxon>Chordata</taxon>
        <taxon>Craniata</taxon>
        <taxon>Vertebrata</taxon>
        <taxon>Euteleostomi</taxon>
        <taxon>Mammalia</taxon>
        <taxon>Eutheria</taxon>
        <taxon>Laurasiatheria</taxon>
        <taxon>Carnivora</taxon>
        <taxon>Caniformia</taxon>
        <taxon>Musteloidea</taxon>
        <taxon>Mustelidae</taxon>
        <taxon>Mustelinae</taxon>
        <taxon>Neogale</taxon>
    </lineage>
</organism>
<dbReference type="CDD" id="cd05768">
    <property type="entry name" value="IgC1_CH3_IgAGD_CH4_IgAEM"/>
    <property type="match status" value="1"/>
</dbReference>
<feature type="domain" description="Ig-like" evidence="5">
    <location>
        <begin position="359"/>
        <end position="462"/>
    </location>
</feature>
<dbReference type="CDD" id="cd04986">
    <property type="entry name" value="IgC1_CH2_IgA"/>
    <property type="match status" value="1"/>
</dbReference>
<dbReference type="InterPro" id="IPR003597">
    <property type="entry name" value="Ig_C1-set"/>
</dbReference>
<name>A0A8C7AL86_NEOVI</name>
<feature type="domain" description="Ig-like" evidence="5">
    <location>
        <begin position="133"/>
        <end position="225"/>
    </location>
</feature>
<reference evidence="6" key="1">
    <citation type="submission" date="2025-08" db="UniProtKB">
        <authorList>
            <consortium name="Ensembl"/>
        </authorList>
    </citation>
    <scope>IDENTIFICATION</scope>
</reference>
<proteinExistence type="predicted"/>
<dbReference type="Pfam" id="PF07654">
    <property type="entry name" value="C1-set"/>
    <property type="match status" value="2"/>
</dbReference>
<evidence type="ECO:0000256" key="2">
    <source>
        <dbReference type="ARBA" id="ARBA00023180"/>
    </source>
</evidence>
<evidence type="ECO:0000259" key="5">
    <source>
        <dbReference type="PROSITE" id="PS50835"/>
    </source>
</evidence>
<dbReference type="InterPro" id="IPR050380">
    <property type="entry name" value="Immune_Resp_Modulators"/>
</dbReference>
<dbReference type="FunFam" id="2.60.40.10:FF:000998">
    <property type="entry name" value="Immunoglobulin heavy constant epsilon"/>
    <property type="match status" value="1"/>
</dbReference>
<sequence>MSAFASLHLGHQTATRIPTSTRAPASHPHGLRPEPGSWGSHRSGHIHLAPPQPDHRPDMTWRGAATAGGTGSGQVTPSVGQTESRNPSEPTPHSLSCCSGIGLCAGPARLCRGPGPCPRPHRASCVAESKTSPSVFPLSLRSRDEAGHVVIACLVQGFFPPEPVNVTWSPGKEGASVRNFPPVKATAGSLYTMSSQLTLPADQCPAGSSLQCHVQHVSDPSKPVSVPCEGQRRGGGATPSYLCPPHCQCPSCDQPHLSLHPPALEDLLVTSNGSLTCTLSGLKDPRGASFSWTPSGGKDAVQKAPKRDACGCYSVSSVLPGCAAPWNSGVTFSCTATHPESKSPITGNISKLLGNTFRPQVHLLPPPSEELALNELVSLTCLVRGFSPKDVLVRWLQGTQELPPEKYTTWKSLKEPGRGSPTFAVTSVLRVDAEAWKQGDKFSCVVGHETLGPKNFTEKTIDRLAGKPTHVNVSVVVAEVDGVCY</sequence>
<feature type="domain" description="Ig-like" evidence="5">
    <location>
        <begin position="255"/>
        <end position="350"/>
    </location>
</feature>
<accession>A0A8C7AL86</accession>
<dbReference type="PROSITE" id="PS00290">
    <property type="entry name" value="IG_MHC"/>
    <property type="match status" value="1"/>
</dbReference>
<evidence type="ECO:0000256" key="3">
    <source>
        <dbReference type="ARBA" id="ARBA00023319"/>
    </source>
</evidence>
<dbReference type="SUPFAM" id="SSF48726">
    <property type="entry name" value="Immunoglobulin"/>
    <property type="match status" value="3"/>
</dbReference>
<dbReference type="FunFam" id="2.60.40.10:FF:000463">
    <property type="entry name" value="Immunoglobulin heavy constant gamma 1"/>
    <property type="match status" value="1"/>
</dbReference>